<accession>F7NF07</accession>
<feature type="binding site" evidence="4">
    <location>
        <position position="387"/>
    </location>
    <ligand>
        <name>S-adenosyl-L-methionine</name>
        <dbReference type="ChEBI" id="CHEBI:59789"/>
    </ligand>
</feature>
<dbReference type="Gene3D" id="2.40.50.1070">
    <property type="match status" value="1"/>
</dbReference>
<feature type="domain" description="TRAM" evidence="6">
    <location>
        <begin position="7"/>
        <end position="65"/>
    </location>
</feature>
<dbReference type="EMBL" id="AFGF01000017">
    <property type="protein sequence ID" value="EGO65568.1"/>
    <property type="molecule type" value="Genomic_DNA"/>
</dbReference>
<evidence type="ECO:0000313" key="8">
    <source>
        <dbReference type="Proteomes" id="UP000003240"/>
    </source>
</evidence>
<evidence type="ECO:0000256" key="5">
    <source>
        <dbReference type="PROSITE-ProRule" id="PRU10015"/>
    </source>
</evidence>
<dbReference type="FunFam" id="2.40.50.1070:FF:000003">
    <property type="entry name" value="23S rRNA (Uracil-5-)-methyltransferase RumA"/>
    <property type="match status" value="1"/>
</dbReference>
<dbReference type="PROSITE" id="PS50926">
    <property type="entry name" value="TRAM"/>
    <property type="match status" value="1"/>
</dbReference>
<evidence type="ECO:0000256" key="3">
    <source>
        <dbReference type="ARBA" id="ARBA00022691"/>
    </source>
</evidence>
<organism evidence="7 8">
    <name type="scientific">Acetonema longum DSM 6540</name>
    <dbReference type="NCBI Taxonomy" id="1009370"/>
    <lineage>
        <taxon>Bacteria</taxon>
        <taxon>Bacillati</taxon>
        <taxon>Bacillota</taxon>
        <taxon>Negativicutes</taxon>
        <taxon>Acetonemataceae</taxon>
        <taxon>Acetonema</taxon>
    </lineage>
</organism>
<comment type="caution">
    <text evidence="7">The sequence shown here is derived from an EMBL/GenBank/DDBJ whole genome shotgun (WGS) entry which is preliminary data.</text>
</comment>
<dbReference type="OrthoDB" id="9804590at2"/>
<feature type="binding site" evidence="4">
    <location>
        <position position="339"/>
    </location>
    <ligand>
        <name>S-adenosyl-L-methionine</name>
        <dbReference type="ChEBI" id="CHEBI:59789"/>
    </ligand>
</feature>
<dbReference type="PANTHER" id="PTHR11061">
    <property type="entry name" value="RNA M5U METHYLTRANSFERASE"/>
    <property type="match status" value="1"/>
</dbReference>
<dbReference type="InterPro" id="IPR029063">
    <property type="entry name" value="SAM-dependent_MTases_sf"/>
</dbReference>
<dbReference type="PANTHER" id="PTHR11061:SF30">
    <property type="entry name" value="TRNA (URACIL(54)-C(5))-METHYLTRANSFERASE"/>
    <property type="match status" value="1"/>
</dbReference>
<dbReference type="PROSITE" id="PS01230">
    <property type="entry name" value="TRMA_1"/>
    <property type="match status" value="1"/>
</dbReference>
<evidence type="ECO:0000256" key="2">
    <source>
        <dbReference type="ARBA" id="ARBA00022679"/>
    </source>
</evidence>
<keyword evidence="1 4" id="KW-0489">Methyltransferase</keyword>
<gene>
    <name evidence="7" type="ORF">ALO_03121</name>
</gene>
<comment type="similarity">
    <text evidence="4">Belongs to the class I-like SAM-binding methyltransferase superfamily. RNA M5U methyltransferase family.</text>
</comment>
<dbReference type="SUPFAM" id="SSF53335">
    <property type="entry name" value="S-adenosyl-L-methionine-dependent methyltransferases"/>
    <property type="match status" value="1"/>
</dbReference>
<dbReference type="PROSITE" id="PS51687">
    <property type="entry name" value="SAM_MT_RNA_M5U"/>
    <property type="match status" value="1"/>
</dbReference>
<dbReference type="Pfam" id="PF01938">
    <property type="entry name" value="TRAM"/>
    <property type="match status" value="1"/>
</dbReference>
<keyword evidence="3 4" id="KW-0949">S-adenosyl-L-methionine</keyword>
<dbReference type="RefSeq" id="WP_004092725.1">
    <property type="nucleotide sequence ID" value="NZ_AFGF01000017.1"/>
</dbReference>
<dbReference type="Proteomes" id="UP000003240">
    <property type="component" value="Unassembled WGS sequence"/>
</dbReference>
<evidence type="ECO:0000259" key="6">
    <source>
        <dbReference type="PROSITE" id="PS50926"/>
    </source>
</evidence>
<proteinExistence type="inferred from homology"/>
<dbReference type="Gene3D" id="2.40.50.140">
    <property type="entry name" value="Nucleic acid-binding proteins"/>
    <property type="match status" value="1"/>
</dbReference>
<evidence type="ECO:0000256" key="4">
    <source>
        <dbReference type="PROSITE-ProRule" id="PRU01024"/>
    </source>
</evidence>
<protein>
    <submittedName>
        <fullName evidence="7">RNA methyltransferase, TrmA family protein</fullName>
    </submittedName>
</protein>
<evidence type="ECO:0000313" key="7">
    <source>
        <dbReference type="EMBL" id="EGO65568.1"/>
    </source>
</evidence>
<dbReference type="FunFam" id="2.40.50.140:FF:000097">
    <property type="entry name" value="23S rRNA (uracil(1939)-C(5))-methyltransferase RlmD"/>
    <property type="match status" value="1"/>
</dbReference>
<dbReference type="InterPro" id="IPR030390">
    <property type="entry name" value="MeTrfase_TrmA_AS"/>
</dbReference>
<dbReference type="InterPro" id="IPR030391">
    <property type="entry name" value="MeTrfase_TrmA_CS"/>
</dbReference>
<feature type="binding site" evidence="4">
    <location>
        <position position="289"/>
    </location>
    <ligand>
        <name>S-adenosyl-L-methionine</name>
        <dbReference type="ChEBI" id="CHEBI:59789"/>
    </ligand>
</feature>
<keyword evidence="8" id="KW-1185">Reference proteome</keyword>
<dbReference type="InterPro" id="IPR012340">
    <property type="entry name" value="NA-bd_OB-fold"/>
</dbReference>
<name>F7NF07_9FIRM</name>
<dbReference type="Pfam" id="PF05958">
    <property type="entry name" value="tRNA_U5-meth_tr"/>
    <property type="match status" value="1"/>
</dbReference>
<feature type="active site" evidence="5">
    <location>
        <position position="414"/>
    </location>
</feature>
<reference evidence="7 8" key="1">
    <citation type="journal article" date="2011" name="EMBO J.">
        <title>Structural diversity of bacterial flagellar motors.</title>
        <authorList>
            <person name="Chen S."/>
            <person name="Beeby M."/>
            <person name="Murphy G.E."/>
            <person name="Leadbetter J.R."/>
            <person name="Hendrixson D.R."/>
            <person name="Briegel A."/>
            <person name="Li Z."/>
            <person name="Shi J."/>
            <person name="Tocheva E.I."/>
            <person name="Muller A."/>
            <person name="Dobro M.J."/>
            <person name="Jensen G.J."/>
        </authorList>
    </citation>
    <scope>NUCLEOTIDE SEQUENCE [LARGE SCALE GENOMIC DNA]</scope>
    <source>
        <strain evidence="7 8">DSM 6540</strain>
    </source>
</reference>
<keyword evidence="2 4" id="KW-0808">Transferase</keyword>
<dbReference type="Gene3D" id="3.40.50.150">
    <property type="entry name" value="Vaccinia Virus protein VP39"/>
    <property type="match status" value="1"/>
</dbReference>
<dbReference type="eggNOG" id="COG2265">
    <property type="taxonomic scope" value="Bacteria"/>
</dbReference>
<sequence length="467" mass="51433">MAQKNTPVQAGKQYPIEIAGLGHSGEGVGRYQDFTVFVPYALPGETVTATVTGVKKNYAKAQLEQVIHPSPHRVEPSCPIYFACGGCQLQHLDYPAQLVQKRQTVVEAIKRIGKLPDVVIHPAIGAADPWYYRNKMQFPVGAAGEKVVIGCYAQGTHTVIDSEHCQIQHLTNNRIAAAVRGILEDLQLPVYDETRQIGLIRHVLGRVGTATGEVMAVIVTARPQLPQAEEIVNRLRQAIPGLVSIIQNINPRQTNVILGETNKTLWGKNTIIDRLGDFSFNISARSFFQVNTKQAEVLYNQAVQYAGLTGRETVLDVYCGTGTITLFLAKHSKKVYGIEVVEPAILDARQNAKENGVTNTEFITGDANVVIPRLSRQGIRPEVIVVDPPRAGCERSVLETFARMQPDRMVYVSCNPASLARDLAVLAEHGYPAKEIQPVDMFPQTYHVECTVWLKRKHIASSEAGRC</sequence>
<dbReference type="SUPFAM" id="SSF50249">
    <property type="entry name" value="Nucleic acid-binding proteins"/>
    <property type="match status" value="1"/>
</dbReference>
<dbReference type="PROSITE" id="PS01231">
    <property type="entry name" value="TRMA_2"/>
    <property type="match status" value="1"/>
</dbReference>
<dbReference type="AlphaFoldDB" id="F7NF07"/>
<feature type="binding site" evidence="4">
    <location>
        <position position="318"/>
    </location>
    <ligand>
        <name>S-adenosyl-L-methionine</name>
        <dbReference type="ChEBI" id="CHEBI:59789"/>
    </ligand>
</feature>
<dbReference type="FunFam" id="3.40.50.150:FF:000009">
    <property type="entry name" value="23S rRNA (Uracil(1939)-C(5))-methyltransferase RlmD"/>
    <property type="match status" value="1"/>
</dbReference>
<dbReference type="InterPro" id="IPR010280">
    <property type="entry name" value="U5_MeTrfase_fam"/>
</dbReference>
<dbReference type="STRING" id="1009370.ALO_03121"/>
<dbReference type="CDD" id="cd02440">
    <property type="entry name" value="AdoMet_MTases"/>
    <property type="match status" value="1"/>
</dbReference>
<dbReference type="InterPro" id="IPR002792">
    <property type="entry name" value="TRAM_dom"/>
</dbReference>
<dbReference type="GO" id="GO:0070475">
    <property type="term" value="P:rRNA base methylation"/>
    <property type="evidence" value="ECO:0007669"/>
    <property type="project" value="TreeGrafter"/>
</dbReference>
<evidence type="ECO:0000256" key="1">
    <source>
        <dbReference type="ARBA" id="ARBA00022603"/>
    </source>
</evidence>
<dbReference type="GO" id="GO:0070041">
    <property type="term" value="F:rRNA (uridine-C5-)-methyltransferase activity"/>
    <property type="evidence" value="ECO:0007669"/>
    <property type="project" value="TreeGrafter"/>
</dbReference>
<feature type="active site" description="Nucleophile" evidence="4">
    <location>
        <position position="414"/>
    </location>
</feature>
<dbReference type="NCBIfam" id="TIGR00479">
    <property type="entry name" value="rumA"/>
    <property type="match status" value="1"/>
</dbReference>